<keyword evidence="2" id="KW-1003">Cell membrane</keyword>
<comment type="subcellular location">
    <subcellularLocation>
        <location evidence="1">Cell membrane</location>
        <topology evidence="1">Multi-pass membrane protein</topology>
    </subcellularLocation>
</comment>
<feature type="transmembrane region" description="Helical" evidence="7">
    <location>
        <begin position="487"/>
        <end position="504"/>
    </location>
</feature>
<feature type="transmembrane region" description="Helical" evidence="7">
    <location>
        <begin position="93"/>
        <end position="110"/>
    </location>
</feature>
<feature type="transmembrane region" description="Helical" evidence="7">
    <location>
        <begin position="117"/>
        <end position="136"/>
    </location>
</feature>
<evidence type="ECO:0000256" key="2">
    <source>
        <dbReference type="ARBA" id="ARBA00022475"/>
    </source>
</evidence>
<accession>A0A4Y9JYR5</accession>
<feature type="transmembrane region" description="Helical" evidence="7">
    <location>
        <begin position="70"/>
        <end position="87"/>
    </location>
</feature>
<organism evidence="10 11">
    <name type="scientific">Muribacter muris</name>
    <dbReference type="NCBI Taxonomy" id="67855"/>
    <lineage>
        <taxon>Bacteria</taxon>
        <taxon>Pseudomonadati</taxon>
        <taxon>Pseudomonadota</taxon>
        <taxon>Gammaproteobacteria</taxon>
        <taxon>Pasteurellales</taxon>
        <taxon>Pasteurellaceae</taxon>
        <taxon>Muribacter</taxon>
    </lineage>
</organism>
<dbReference type="NCBIfam" id="TIGR01666">
    <property type="entry name" value="YCCS"/>
    <property type="match status" value="1"/>
</dbReference>
<keyword evidence="3 7" id="KW-0812">Transmembrane</keyword>
<dbReference type="Pfam" id="PF12805">
    <property type="entry name" value="FUSC-like"/>
    <property type="match status" value="1"/>
</dbReference>
<feature type="domain" description="Integral membrane protein YccS N-terminal" evidence="8">
    <location>
        <begin position="68"/>
        <end position="345"/>
    </location>
</feature>
<evidence type="ECO:0000259" key="9">
    <source>
        <dbReference type="Pfam" id="PF13515"/>
    </source>
</evidence>
<feature type="transmembrane region" description="Helical" evidence="7">
    <location>
        <begin position="399"/>
        <end position="420"/>
    </location>
</feature>
<name>A0A4Y9JYR5_9PAST</name>
<feature type="transmembrane region" description="Helical" evidence="7">
    <location>
        <begin position="516"/>
        <end position="534"/>
    </location>
</feature>
<evidence type="ECO:0000256" key="6">
    <source>
        <dbReference type="ARBA" id="ARBA00043993"/>
    </source>
</evidence>
<dbReference type="EMBL" id="SPPA01000016">
    <property type="protein sequence ID" value="TFV09647.1"/>
    <property type="molecule type" value="Genomic_DNA"/>
</dbReference>
<dbReference type="RefSeq" id="WP_135057027.1">
    <property type="nucleotide sequence ID" value="NZ_JADGLC010000016.1"/>
</dbReference>
<gene>
    <name evidence="10" type="primary">yccS</name>
    <name evidence="10" type="ORF">E4T80_07930</name>
</gene>
<dbReference type="InterPro" id="IPR032692">
    <property type="entry name" value="YccS_N"/>
</dbReference>
<feature type="transmembrane region" description="Helical" evidence="7">
    <location>
        <begin position="12"/>
        <end position="36"/>
    </location>
</feature>
<feature type="transmembrane region" description="Helical" evidence="7">
    <location>
        <begin position="142"/>
        <end position="163"/>
    </location>
</feature>
<keyword evidence="5 7" id="KW-0472">Membrane</keyword>
<dbReference type="Pfam" id="PF13515">
    <property type="entry name" value="FUSC_2"/>
    <property type="match status" value="1"/>
</dbReference>
<dbReference type="NCBIfam" id="TIGR01667">
    <property type="entry name" value="YCCS_YHFK"/>
    <property type="match status" value="1"/>
</dbReference>
<feature type="transmembrane region" description="Helical" evidence="7">
    <location>
        <begin position="464"/>
        <end position="481"/>
    </location>
</feature>
<dbReference type="InterPro" id="IPR049453">
    <property type="entry name" value="Memb_transporter_dom"/>
</dbReference>
<evidence type="ECO:0000256" key="1">
    <source>
        <dbReference type="ARBA" id="ARBA00004651"/>
    </source>
</evidence>
<comment type="caution">
    <text evidence="10">The sequence shown here is derived from an EMBL/GenBank/DDBJ whole genome shotgun (WGS) entry which is preliminary data.</text>
</comment>
<evidence type="ECO:0000313" key="10">
    <source>
        <dbReference type="EMBL" id="TFV09647.1"/>
    </source>
</evidence>
<evidence type="ECO:0000256" key="4">
    <source>
        <dbReference type="ARBA" id="ARBA00022989"/>
    </source>
</evidence>
<dbReference type="PANTHER" id="PTHR30509">
    <property type="entry name" value="P-HYDROXYBENZOIC ACID EFFLUX PUMP SUBUNIT-RELATED"/>
    <property type="match status" value="1"/>
</dbReference>
<dbReference type="InterPro" id="IPR010020">
    <property type="entry name" value="Integral_membrane_YCCS_YHJK"/>
</dbReference>
<dbReference type="InterPro" id="IPR010019">
    <property type="entry name" value="Integral_membrane_YccS"/>
</dbReference>
<dbReference type="AlphaFoldDB" id="A0A4Y9JYR5"/>
<dbReference type="OrthoDB" id="8670769at2"/>
<protein>
    <submittedName>
        <fullName evidence="10">TIGR01666 family membrane protein</fullName>
    </submittedName>
</protein>
<dbReference type="Proteomes" id="UP000297396">
    <property type="component" value="Unassembled WGS sequence"/>
</dbReference>
<reference evidence="10 11" key="1">
    <citation type="submission" date="2019-03" db="EMBL/GenBank/DDBJ databases">
        <title>Diversity of the mouse oral microbiome.</title>
        <authorList>
            <person name="Joseph S."/>
            <person name="Aduse-Opoku J."/>
            <person name="Curtis M."/>
            <person name="Wade W."/>
            <person name="Hashim A."/>
        </authorList>
    </citation>
    <scope>NUCLEOTIDE SEQUENCE [LARGE SCALE GENOMIC DNA]</scope>
    <source>
        <strain evidence="10 11">WT12</strain>
    </source>
</reference>
<sequence length="730" mass="82967">MNTLLKKLSFDWLNANIVGTLPIFFATNLAALSIWQLNISEHTMPLMLGIIAAGLSDLDNRLTGRLKNLFFTLVAFAISSLSAQLALSHGWLFIPLITLITFVVIMLGAIGQRYSTIAFGTLLVALYTTLSYNPIVPWYSNTLLILFGTLIYGFVAVIVYLCFPHRAVQENMAQYFEALSRYLQIKADFFDPDDTDCLPAKQFALAQANIAVMSAFDKTRVALFYRLRGQHRHLRTQKMLRYYFIGQDIWERASSSHSQYDTLFEQLKNTDLIFRFQRILELQAIACQQVATALRHNQPYQHNMRGEKVLAGLIQSLRYHQQQGVLQRHKLQSIADNLRNIEGQLAQLGEDKGNIDLRKKSPPTARLIAENVSGFRNMVQAIRSQCHLGSQLFRHAVRLSIVVFLSSLMVELFAIEQGYWILLTAVLVCQPNYSATKKRLTQRVIGTVLGVIVGLSFRYLSPTLEAQLGILVASSSLFFFFRSNNYSFSTFFITIQVLVSFDVVGLDPNGAMLPRIFDTLIGVGIAWFGVAYLWPDWRFVNLHNSLRETLKASAHYLRHIVAQLQFGYRDQFSYRVARRAAQNAVTGLSTAVSNMAGEPKKYRQPLEFAPTLLGLSYTLLSYISALGSQRTQSESLNHHIDFAAVFFKQGKQIAKLLDNMAKGVDCNEQKILAIDTQLQTFEAQYQHCIDEQSLVLLQQLRLIVQMLPQLWHFVEQEKHYNHHKKQLTPA</sequence>
<evidence type="ECO:0000256" key="5">
    <source>
        <dbReference type="ARBA" id="ARBA00023136"/>
    </source>
</evidence>
<keyword evidence="4 7" id="KW-1133">Transmembrane helix</keyword>
<evidence type="ECO:0000256" key="7">
    <source>
        <dbReference type="SAM" id="Phobius"/>
    </source>
</evidence>
<dbReference type="PANTHER" id="PTHR30509:SF8">
    <property type="entry name" value="INNER MEMBRANE PROTEIN YCCS"/>
    <property type="match status" value="1"/>
</dbReference>
<feature type="domain" description="Integral membrane bound transporter" evidence="9">
    <location>
        <begin position="406"/>
        <end position="528"/>
    </location>
</feature>
<dbReference type="GO" id="GO:0005886">
    <property type="term" value="C:plasma membrane"/>
    <property type="evidence" value="ECO:0007669"/>
    <property type="project" value="UniProtKB-SubCell"/>
</dbReference>
<evidence type="ECO:0000259" key="8">
    <source>
        <dbReference type="Pfam" id="PF12805"/>
    </source>
</evidence>
<evidence type="ECO:0000256" key="3">
    <source>
        <dbReference type="ARBA" id="ARBA00022692"/>
    </source>
</evidence>
<proteinExistence type="inferred from homology"/>
<evidence type="ECO:0000313" key="11">
    <source>
        <dbReference type="Proteomes" id="UP000297396"/>
    </source>
</evidence>
<comment type="similarity">
    <text evidence="6">Belongs to the YccS/YhfK family.</text>
</comment>